<dbReference type="Proteomes" id="UP000266234">
    <property type="component" value="Unassembled WGS sequence"/>
</dbReference>
<dbReference type="STRING" id="694270.A0A395T3P4"/>
<protein>
    <submittedName>
        <fullName evidence="3">Uncharacterized protein</fullName>
    </submittedName>
</protein>
<evidence type="ECO:0000313" key="4">
    <source>
        <dbReference type="Proteomes" id="UP000266234"/>
    </source>
</evidence>
<dbReference type="GO" id="GO:0003700">
    <property type="term" value="F:DNA-binding transcription factor activity"/>
    <property type="evidence" value="ECO:0007669"/>
    <property type="project" value="TreeGrafter"/>
</dbReference>
<comment type="subcellular location">
    <subcellularLocation>
        <location evidence="1">Nucleus</location>
    </subcellularLocation>
</comment>
<accession>A0A395T3P4</accession>
<keyword evidence="2" id="KW-0539">Nucleus</keyword>
<comment type="caution">
    <text evidence="3">The sequence shown here is derived from an EMBL/GenBank/DDBJ whole genome shotgun (WGS) entry which is preliminary data.</text>
</comment>
<dbReference type="PANTHER" id="PTHR37534">
    <property type="entry name" value="TRANSCRIPTIONAL ACTIVATOR PROTEIN UGA3"/>
    <property type="match status" value="1"/>
</dbReference>
<dbReference type="GO" id="GO:0005634">
    <property type="term" value="C:nucleus"/>
    <property type="evidence" value="ECO:0007669"/>
    <property type="project" value="UniProtKB-SubCell"/>
</dbReference>
<evidence type="ECO:0000256" key="1">
    <source>
        <dbReference type="ARBA" id="ARBA00004123"/>
    </source>
</evidence>
<keyword evidence="4" id="KW-1185">Reference proteome</keyword>
<sequence length="412" mass="46418">MARHNQPMSTRSTARRKVASDADLERDIIANQHILYYFDQVLSEHLAIRVPGLDDPFRELILPLAYRHRGILHALLGFSSCHMYNNGTYVGQDLVTLSIGFRLSAIRSVASLLRKEQVSALTRTEEENLLAMVLLLVLHDICESGVSTHGAHLTGVSFLCKRMARVEEITTRSKTTIFLISALSWLDVLRGFSGAEKLSYLEDVRECVRDHGSLSLQTLVGCPSAIFIKIGQVLESGKSYVAGNLPLETFQKLLDNAEMFLRDWVSGQAVYPTAHSEWRQLAEAYRHACLLRIVRFPDPFAISCDDPRIKTSVVAILDICASMPPDSVFYKRLLFPLFLAGADTCSTHQMHYSSLCMNGIKRSTGFQHPAMTEVLAKVWEGRRTNAHGWSNVPWMEFTCSEFLESQHAYLFF</sequence>
<dbReference type="GO" id="GO:0000976">
    <property type="term" value="F:transcription cis-regulatory region binding"/>
    <property type="evidence" value="ECO:0007669"/>
    <property type="project" value="TreeGrafter"/>
</dbReference>
<dbReference type="AlphaFoldDB" id="A0A395T3P4"/>
<dbReference type="Pfam" id="PF11951">
    <property type="entry name" value="Fungal_trans_2"/>
    <property type="match status" value="1"/>
</dbReference>
<evidence type="ECO:0000256" key="2">
    <source>
        <dbReference type="ARBA" id="ARBA00023242"/>
    </source>
</evidence>
<dbReference type="OrthoDB" id="25818at2759"/>
<dbReference type="InterPro" id="IPR021858">
    <property type="entry name" value="Fun_TF"/>
</dbReference>
<dbReference type="PANTHER" id="PTHR37534:SF49">
    <property type="entry name" value="LYSINE BIOSYNTHESIS REGULATORY PROTEIN LYS14"/>
    <property type="match status" value="1"/>
</dbReference>
<name>A0A395T3P4_9HYPO</name>
<organism evidence="3 4">
    <name type="scientific">Fusarium longipes</name>
    <dbReference type="NCBI Taxonomy" id="694270"/>
    <lineage>
        <taxon>Eukaryota</taxon>
        <taxon>Fungi</taxon>
        <taxon>Dikarya</taxon>
        <taxon>Ascomycota</taxon>
        <taxon>Pezizomycotina</taxon>
        <taxon>Sordariomycetes</taxon>
        <taxon>Hypocreomycetidae</taxon>
        <taxon>Hypocreales</taxon>
        <taxon>Nectriaceae</taxon>
        <taxon>Fusarium</taxon>
    </lineage>
</organism>
<gene>
    <name evidence="3" type="ORF">FLONG3_2857</name>
</gene>
<dbReference type="GO" id="GO:0045944">
    <property type="term" value="P:positive regulation of transcription by RNA polymerase II"/>
    <property type="evidence" value="ECO:0007669"/>
    <property type="project" value="TreeGrafter"/>
</dbReference>
<reference evidence="3 4" key="1">
    <citation type="journal article" date="2018" name="PLoS Pathog.">
        <title>Evolution of structural diversity of trichothecenes, a family of toxins produced by plant pathogenic and entomopathogenic fungi.</title>
        <authorList>
            <person name="Proctor R.H."/>
            <person name="McCormick S.P."/>
            <person name="Kim H.S."/>
            <person name="Cardoza R.E."/>
            <person name="Stanley A.M."/>
            <person name="Lindo L."/>
            <person name="Kelly A."/>
            <person name="Brown D.W."/>
            <person name="Lee T."/>
            <person name="Vaughan M.M."/>
            <person name="Alexander N.J."/>
            <person name="Busman M."/>
            <person name="Gutierrez S."/>
        </authorList>
    </citation>
    <scope>NUCLEOTIDE SEQUENCE [LARGE SCALE GENOMIC DNA]</scope>
    <source>
        <strain evidence="3 4">NRRL 20695</strain>
    </source>
</reference>
<proteinExistence type="predicted"/>
<evidence type="ECO:0000313" key="3">
    <source>
        <dbReference type="EMBL" id="RGP78952.1"/>
    </source>
</evidence>
<dbReference type="EMBL" id="PXOG01000056">
    <property type="protein sequence ID" value="RGP78952.1"/>
    <property type="molecule type" value="Genomic_DNA"/>
</dbReference>